<dbReference type="EMBL" id="JASSZA010000015">
    <property type="protein sequence ID" value="KAK2092039.1"/>
    <property type="molecule type" value="Genomic_DNA"/>
</dbReference>
<keyword evidence="3" id="KW-1185">Reference proteome</keyword>
<gene>
    <name evidence="2" type="ORF">P7K49_028567</name>
</gene>
<accession>A0ABQ9U4P5</accession>
<name>A0ABQ9U4P5_SAGOE</name>
<proteinExistence type="predicted"/>
<comment type="caution">
    <text evidence="2">The sequence shown here is derived from an EMBL/GenBank/DDBJ whole genome shotgun (WGS) entry which is preliminary data.</text>
</comment>
<feature type="region of interest" description="Disordered" evidence="1">
    <location>
        <begin position="95"/>
        <end position="118"/>
    </location>
</feature>
<feature type="compositionally biased region" description="Basic and acidic residues" evidence="1">
    <location>
        <begin position="103"/>
        <end position="118"/>
    </location>
</feature>
<sequence>MLREDYPYVGQRPTDLIISRPEQQKAEKCSHETKRQLHLCLCGRRVIRVLLKLDDEAGFDAVARNRFVAVLLSSTHLITHCPSITNHMYGQQTTAKGRCPDSILRDNEGSDRSKKNLGKDNSVVDVKFKHPLLPGNLSFPSADGRPDVKYCAYSSPASTDNGTATRVSDLLKLTLRAQTEPDIKAKPTFAKVPALLMRKEVEEDVGNLE</sequence>
<reference evidence="2 3" key="1">
    <citation type="submission" date="2023-05" db="EMBL/GenBank/DDBJ databases">
        <title>B98-5 Cell Line De Novo Hybrid Assembly: An Optical Mapping Approach.</title>
        <authorList>
            <person name="Kananen K."/>
            <person name="Auerbach J.A."/>
            <person name="Kautto E."/>
            <person name="Blachly J.S."/>
        </authorList>
    </citation>
    <scope>NUCLEOTIDE SEQUENCE [LARGE SCALE GENOMIC DNA]</scope>
    <source>
        <strain evidence="2">B95-8</strain>
        <tissue evidence="2">Cell line</tissue>
    </source>
</reference>
<protein>
    <submittedName>
        <fullName evidence="2">Uncharacterized protein</fullName>
    </submittedName>
</protein>
<organism evidence="2 3">
    <name type="scientific">Saguinus oedipus</name>
    <name type="common">Cotton-top tamarin</name>
    <name type="synonym">Oedipomidas oedipus</name>
    <dbReference type="NCBI Taxonomy" id="9490"/>
    <lineage>
        <taxon>Eukaryota</taxon>
        <taxon>Metazoa</taxon>
        <taxon>Chordata</taxon>
        <taxon>Craniata</taxon>
        <taxon>Vertebrata</taxon>
        <taxon>Euteleostomi</taxon>
        <taxon>Mammalia</taxon>
        <taxon>Eutheria</taxon>
        <taxon>Euarchontoglires</taxon>
        <taxon>Primates</taxon>
        <taxon>Haplorrhini</taxon>
        <taxon>Platyrrhini</taxon>
        <taxon>Cebidae</taxon>
        <taxon>Callitrichinae</taxon>
        <taxon>Saguinus</taxon>
    </lineage>
</organism>
<evidence type="ECO:0000313" key="2">
    <source>
        <dbReference type="EMBL" id="KAK2092039.1"/>
    </source>
</evidence>
<evidence type="ECO:0000313" key="3">
    <source>
        <dbReference type="Proteomes" id="UP001266305"/>
    </source>
</evidence>
<dbReference type="Proteomes" id="UP001266305">
    <property type="component" value="Unassembled WGS sequence"/>
</dbReference>
<evidence type="ECO:0000256" key="1">
    <source>
        <dbReference type="SAM" id="MobiDB-lite"/>
    </source>
</evidence>